<accession>A0A233V9R7</accession>
<protein>
    <submittedName>
        <fullName evidence="1">Uncharacterized protein</fullName>
    </submittedName>
</protein>
<evidence type="ECO:0000313" key="1">
    <source>
        <dbReference type="EMBL" id="OXZ29125.1"/>
    </source>
</evidence>
<dbReference type="Proteomes" id="UP000215413">
    <property type="component" value="Unassembled WGS sequence"/>
</dbReference>
<dbReference type="EMBL" id="NDYC01000004">
    <property type="protein sequence ID" value="OXZ29125.1"/>
    <property type="molecule type" value="Genomic_DNA"/>
</dbReference>
<evidence type="ECO:0000313" key="2">
    <source>
        <dbReference type="Proteomes" id="UP000215413"/>
    </source>
</evidence>
<gene>
    <name evidence="1" type="ORF">B9N49_00445</name>
</gene>
<reference evidence="2" key="1">
    <citation type="submission" date="2017-04" db="EMBL/GenBank/DDBJ databases">
        <title>Finegoldia magna isolated from orthopedic joint implant-associated infections.</title>
        <authorList>
            <person name="Bjorklund S."/>
            <person name="Bruggemann H."/>
            <person name="Jensen A."/>
            <person name="Hellmark B."/>
            <person name="Soderquist B."/>
        </authorList>
    </citation>
    <scope>NUCLEOTIDE SEQUENCE [LARGE SCALE GENOMIC DNA]</scope>
    <source>
        <strain evidence="2">CCUG 54800</strain>
    </source>
</reference>
<organism evidence="1 2">
    <name type="scientific">Finegoldia magna</name>
    <name type="common">Peptostreptococcus magnus</name>
    <dbReference type="NCBI Taxonomy" id="1260"/>
    <lineage>
        <taxon>Bacteria</taxon>
        <taxon>Bacillati</taxon>
        <taxon>Bacillota</taxon>
        <taxon>Tissierellia</taxon>
        <taxon>Tissierellales</taxon>
        <taxon>Peptoniphilaceae</taxon>
        <taxon>Finegoldia</taxon>
    </lineage>
</organism>
<dbReference type="RefSeq" id="WP_094205069.1">
    <property type="nucleotide sequence ID" value="NZ_NDYC01000004.1"/>
</dbReference>
<name>A0A233V9R7_FINMA</name>
<comment type="caution">
    <text evidence="1">The sequence shown here is derived from an EMBL/GenBank/DDBJ whole genome shotgun (WGS) entry which is preliminary data.</text>
</comment>
<proteinExistence type="predicted"/>
<sequence length="61" mass="7472">MKFRATIDFEITDECLEYFYDNSVYKLKNELDEYFKHRIVIDFQKSEGMQGFYRGTDIKEL</sequence>
<dbReference type="AlphaFoldDB" id="A0A233V9R7"/>